<name>A0A8S3ZT54_9EUPU</name>
<keyword evidence="5" id="KW-0967">Endosome</keyword>
<dbReference type="OrthoDB" id="543156at2759"/>
<dbReference type="GO" id="GO:0019243">
    <property type="term" value="P:methylglyoxal catabolic process to D-lactate via S-lactoyl-glutathione"/>
    <property type="evidence" value="ECO:0007669"/>
    <property type="project" value="TreeGrafter"/>
</dbReference>
<dbReference type="EMBL" id="CAJHNH020004223">
    <property type="protein sequence ID" value="CAG5130735.1"/>
    <property type="molecule type" value="Genomic_DNA"/>
</dbReference>
<evidence type="ECO:0000256" key="5">
    <source>
        <dbReference type="ARBA" id="ARBA00022753"/>
    </source>
</evidence>
<feature type="chain" id="PRO_5035930091" description="Glutamine amidotransferase-like class 1 domain-containing protein 1" evidence="10">
    <location>
        <begin position="22"/>
        <end position="216"/>
    </location>
</feature>
<accession>A0A8S3ZT54</accession>
<evidence type="ECO:0000256" key="1">
    <source>
        <dbReference type="ARBA" id="ARBA00004412"/>
    </source>
</evidence>
<evidence type="ECO:0000256" key="9">
    <source>
        <dbReference type="ARBA" id="ARBA00045408"/>
    </source>
</evidence>
<evidence type="ECO:0000256" key="7">
    <source>
        <dbReference type="ARBA" id="ARBA00042130"/>
    </source>
</evidence>
<dbReference type="InterPro" id="IPR029062">
    <property type="entry name" value="Class_I_gatase-like"/>
</dbReference>
<evidence type="ECO:0000256" key="4">
    <source>
        <dbReference type="ARBA" id="ARBA00022729"/>
    </source>
</evidence>
<evidence type="ECO:0000256" key="2">
    <source>
        <dbReference type="ARBA" id="ARBA00004613"/>
    </source>
</evidence>
<dbReference type="GO" id="GO:0019172">
    <property type="term" value="F:glyoxalase III activity"/>
    <property type="evidence" value="ECO:0007669"/>
    <property type="project" value="TreeGrafter"/>
</dbReference>
<dbReference type="GO" id="GO:0005576">
    <property type="term" value="C:extracellular region"/>
    <property type="evidence" value="ECO:0007669"/>
    <property type="project" value="UniProtKB-SubCell"/>
</dbReference>
<dbReference type="Gene3D" id="3.40.50.880">
    <property type="match status" value="1"/>
</dbReference>
<keyword evidence="12" id="KW-1185">Reference proteome</keyword>
<dbReference type="Proteomes" id="UP000678393">
    <property type="component" value="Unassembled WGS sequence"/>
</dbReference>
<protein>
    <recommendedName>
        <fullName evidence="6">Glutamine amidotransferase-like class 1 domain-containing protein 1</fullName>
    </recommendedName>
    <alternativeName>
        <fullName evidence="8">Ferry endosomal RAB5 effector complex subunit 5</fullName>
    </alternativeName>
    <alternativeName>
        <fullName evidence="7">Parkinson disease 7 domain-containing protein 1</fullName>
    </alternativeName>
</protein>
<organism evidence="11 12">
    <name type="scientific">Candidula unifasciata</name>
    <dbReference type="NCBI Taxonomy" id="100452"/>
    <lineage>
        <taxon>Eukaryota</taxon>
        <taxon>Metazoa</taxon>
        <taxon>Spiralia</taxon>
        <taxon>Lophotrochozoa</taxon>
        <taxon>Mollusca</taxon>
        <taxon>Gastropoda</taxon>
        <taxon>Heterobranchia</taxon>
        <taxon>Euthyneura</taxon>
        <taxon>Panpulmonata</taxon>
        <taxon>Eupulmonata</taxon>
        <taxon>Stylommatophora</taxon>
        <taxon>Helicina</taxon>
        <taxon>Helicoidea</taxon>
        <taxon>Geomitridae</taxon>
        <taxon>Candidula</taxon>
    </lineage>
</organism>
<dbReference type="GO" id="GO:0005769">
    <property type="term" value="C:early endosome"/>
    <property type="evidence" value="ECO:0007669"/>
    <property type="project" value="UniProtKB-SubCell"/>
</dbReference>
<gene>
    <name evidence="11" type="ORF">CUNI_LOCUS16293</name>
</gene>
<dbReference type="PANTHER" id="PTHR48094">
    <property type="entry name" value="PROTEIN/NUCLEIC ACID DEGLYCASE DJ-1-RELATED"/>
    <property type="match status" value="1"/>
</dbReference>
<dbReference type="SUPFAM" id="SSF52317">
    <property type="entry name" value="Class I glutamine amidotransferase-like"/>
    <property type="match status" value="1"/>
</dbReference>
<proteinExistence type="predicted"/>
<dbReference type="AlphaFoldDB" id="A0A8S3ZT54"/>
<comment type="function">
    <text evidence="9">Component of the FERRY complex (Five-subunit Endosomal Rab5 and RNA/ribosome intermediary). The FERRY complex directly interacts with mRNAs and RAB5A, and functions as a RAB5A effector involved in the localization and the distribution of specific mRNAs most likely by mediating their endosomal transport. The complex recruits mRNAs and ribosomes to early endosomes through direct mRNA-interaction.</text>
</comment>
<sequence>MATSRGSCLIVLSSAAEGVSATSFMQACTLINQSFAIQLASPGGRQTEYVNQDDSNRRWFNEFRSKASSTPIALDTVDVNRYSAVLIPPCPGAIHDLASNADLGQILTHFIKEKKPICAVGLGVAGLCSARKEDGKSWLLEDFCLTAPSLFEVGYLPEFPSMPLVLEDFIKDYGGKYTASEPDEVHVVVDRNLITGQNIHSTVTAVQNLILICSQK</sequence>
<keyword evidence="3" id="KW-0964">Secreted</keyword>
<keyword evidence="4 10" id="KW-0732">Signal</keyword>
<evidence type="ECO:0000256" key="8">
    <source>
        <dbReference type="ARBA" id="ARBA00044823"/>
    </source>
</evidence>
<dbReference type="CDD" id="cd03141">
    <property type="entry name" value="GATase1_Hsp31_like"/>
    <property type="match status" value="1"/>
</dbReference>
<comment type="caution">
    <text evidence="11">The sequence shown here is derived from an EMBL/GenBank/DDBJ whole genome shotgun (WGS) entry which is preliminary data.</text>
</comment>
<dbReference type="PANTHER" id="PTHR48094:SF18">
    <property type="entry name" value="GLUTAMINE AMIDOTRANSFERASE-LIKE CLASS 1 DOMAIN-CONTAINING PROTEIN 1"/>
    <property type="match status" value="1"/>
</dbReference>
<comment type="subcellular location">
    <subcellularLocation>
        <location evidence="1">Early endosome</location>
    </subcellularLocation>
    <subcellularLocation>
        <location evidence="2">Secreted</location>
    </subcellularLocation>
</comment>
<evidence type="ECO:0000256" key="6">
    <source>
        <dbReference type="ARBA" id="ARBA00039189"/>
    </source>
</evidence>
<evidence type="ECO:0000256" key="3">
    <source>
        <dbReference type="ARBA" id="ARBA00022525"/>
    </source>
</evidence>
<dbReference type="InterPro" id="IPR050325">
    <property type="entry name" value="Prot/Nucl_acid_deglycase"/>
</dbReference>
<feature type="signal peptide" evidence="10">
    <location>
        <begin position="1"/>
        <end position="21"/>
    </location>
</feature>
<evidence type="ECO:0000313" key="12">
    <source>
        <dbReference type="Proteomes" id="UP000678393"/>
    </source>
</evidence>
<evidence type="ECO:0000256" key="10">
    <source>
        <dbReference type="SAM" id="SignalP"/>
    </source>
</evidence>
<reference evidence="11" key="1">
    <citation type="submission" date="2021-04" db="EMBL/GenBank/DDBJ databases">
        <authorList>
            <consortium name="Molecular Ecology Group"/>
        </authorList>
    </citation>
    <scope>NUCLEOTIDE SEQUENCE</scope>
</reference>
<dbReference type="PROSITE" id="PS51257">
    <property type="entry name" value="PROKAR_LIPOPROTEIN"/>
    <property type="match status" value="1"/>
</dbReference>
<evidence type="ECO:0000313" key="11">
    <source>
        <dbReference type="EMBL" id="CAG5130735.1"/>
    </source>
</evidence>